<dbReference type="Proteomes" id="UP000323720">
    <property type="component" value="Unassembled WGS sequence"/>
</dbReference>
<sequence>MSIELIIGLASIAVSSLIGVFGGILTYRFNNNSKTHFAQTEKIESDRMMKELFKEFNGRYDKINNKLDKISKMSVKKWEGQKEEKKVIRYGIVMDFFNICAEEHFWHKEGRINGNIWGSWEKGMNDIYNRSEVIQRLWDEECENGGYKSYYLSNKNEIFKKL</sequence>
<dbReference type="OrthoDB" id="800044at2"/>
<dbReference type="RefSeq" id="WP_148402907.1">
    <property type="nucleotide sequence ID" value="NZ_VSKK01000001.1"/>
</dbReference>
<reference evidence="2 3" key="1">
    <citation type="submission" date="2019-08" db="EMBL/GenBank/DDBJ databases">
        <title>Genomes of Antarctic Bizionia species.</title>
        <authorList>
            <person name="Bowman J.P."/>
        </authorList>
    </citation>
    <scope>NUCLEOTIDE SEQUENCE [LARGE SCALE GENOMIC DNA]</scope>
    <source>
        <strain evidence="2 3">ADA-4</strain>
    </source>
</reference>
<gene>
    <name evidence="2" type="ORF">ES674_05185</name>
</gene>
<keyword evidence="1" id="KW-0812">Transmembrane</keyword>
<keyword evidence="1" id="KW-1133">Transmembrane helix</keyword>
<keyword evidence="3" id="KW-1185">Reference proteome</keyword>
<evidence type="ECO:0008006" key="4">
    <source>
        <dbReference type="Google" id="ProtNLM"/>
    </source>
</evidence>
<keyword evidence="1" id="KW-0472">Membrane</keyword>
<evidence type="ECO:0000313" key="2">
    <source>
        <dbReference type="EMBL" id="TYB79170.1"/>
    </source>
</evidence>
<dbReference type="AlphaFoldDB" id="A0A5D0RBX0"/>
<evidence type="ECO:0000256" key="1">
    <source>
        <dbReference type="SAM" id="Phobius"/>
    </source>
</evidence>
<dbReference type="EMBL" id="VSKK01000001">
    <property type="protein sequence ID" value="TYB79170.1"/>
    <property type="molecule type" value="Genomic_DNA"/>
</dbReference>
<proteinExistence type="predicted"/>
<comment type="caution">
    <text evidence="2">The sequence shown here is derived from an EMBL/GenBank/DDBJ whole genome shotgun (WGS) entry which is preliminary data.</text>
</comment>
<accession>A0A5D0RBX0</accession>
<feature type="transmembrane region" description="Helical" evidence="1">
    <location>
        <begin position="6"/>
        <end position="27"/>
    </location>
</feature>
<protein>
    <recommendedName>
        <fullName evidence="4">DUF4760 domain-containing protein</fullName>
    </recommendedName>
</protein>
<name>A0A5D0RBX0_9FLAO</name>
<evidence type="ECO:0000313" key="3">
    <source>
        <dbReference type="Proteomes" id="UP000323720"/>
    </source>
</evidence>
<organism evidence="2 3">
    <name type="scientific">Bizionia myxarmorum</name>
    <dbReference type="NCBI Taxonomy" id="291186"/>
    <lineage>
        <taxon>Bacteria</taxon>
        <taxon>Pseudomonadati</taxon>
        <taxon>Bacteroidota</taxon>
        <taxon>Flavobacteriia</taxon>
        <taxon>Flavobacteriales</taxon>
        <taxon>Flavobacteriaceae</taxon>
        <taxon>Bizionia</taxon>
    </lineage>
</organism>